<organism evidence="1 2">
    <name type="scientific">Periconia digitata</name>
    <dbReference type="NCBI Taxonomy" id="1303443"/>
    <lineage>
        <taxon>Eukaryota</taxon>
        <taxon>Fungi</taxon>
        <taxon>Dikarya</taxon>
        <taxon>Ascomycota</taxon>
        <taxon>Pezizomycotina</taxon>
        <taxon>Dothideomycetes</taxon>
        <taxon>Pleosporomycetidae</taxon>
        <taxon>Pleosporales</taxon>
        <taxon>Massarineae</taxon>
        <taxon>Periconiaceae</taxon>
        <taxon>Periconia</taxon>
    </lineage>
</organism>
<dbReference type="Proteomes" id="UP001152607">
    <property type="component" value="Unassembled WGS sequence"/>
</dbReference>
<evidence type="ECO:0000313" key="2">
    <source>
        <dbReference type="Proteomes" id="UP001152607"/>
    </source>
</evidence>
<sequence>MWDSAPNSLFWWLEPYDHSGTTCCFGREGAIVVVHHEIDTAIIIVSVVPCRRERQAG</sequence>
<proteinExistence type="predicted"/>
<evidence type="ECO:0000313" key="1">
    <source>
        <dbReference type="EMBL" id="CAI6339470.1"/>
    </source>
</evidence>
<accession>A0A9W4XSX3</accession>
<comment type="caution">
    <text evidence="1">The sequence shown here is derived from an EMBL/GenBank/DDBJ whole genome shotgun (WGS) entry which is preliminary data.</text>
</comment>
<dbReference type="EMBL" id="CAOQHR010000009">
    <property type="protein sequence ID" value="CAI6339470.1"/>
    <property type="molecule type" value="Genomic_DNA"/>
</dbReference>
<dbReference type="AlphaFoldDB" id="A0A9W4XSX3"/>
<reference evidence="1" key="1">
    <citation type="submission" date="2023-01" db="EMBL/GenBank/DDBJ databases">
        <authorList>
            <person name="Van Ghelder C."/>
            <person name="Rancurel C."/>
        </authorList>
    </citation>
    <scope>NUCLEOTIDE SEQUENCE</scope>
    <source>
        <strain evidence="1">CNCM I-4278</strain>
    </source>
</reference>
<gene>
    <name evidence="1" type="ORF">PDIGIT_LOCUS12629</name>
</gene>
<name>A0A9W4XSX3_9PLEO</name>
<protein>
    <submittedName>
        <fullName evidence="1">Uncharacterized protein</fullName>
    </submittedName>
</protein>
<keyword evidence="2" id="KW-1185">Reference proteome</keyword>